<reference evidence="3 4" key="1">
    <citation type="submission" date="2020-04" db="EMBL/GenBank/DDBJ databases">
        <title>MicrobeNet Type strains.</title>
        <authorList>
            <person name="Nicholson A.C."/>
        </authorList>
    </citation>
    <scope>NUCLEOTIDE SEQUENCE [LARGE SCALE GENOMIC DNA]</scope>
    <source>
        <strain evidence="3 4">DSM 44960</strain>
    </source>
</reference>
<evidence type="ECO:0000313" key="3">
    <source>
        <dbReference type="EMBL" id="NKX86154.1"/>
    </source>
</evidence>
<feature type="transmembrane region" description="Helical" evidence="1">
    <location>
        <begin position="6"/>
        <end position="31"/>
    </location>
</feature>
<dbReference type="AlphaFoldDB" id="A0A846W044"/>
<keyword evidence="1" id="KW-0472">Membrane</keyword>
<keyword evidence="1" id="KW-1133">Transmembrane helix</keyword>
<evidence type="ECO:0000313" key="4">
    <source>
        <dbReference type="Proteomes" id="UP000572007"/>
    </source>
</evidence>
<dbReference type="GO" id="GO:0004519">
    <property type="term" value="F:endonuclease activity"/>
    <property type="evidence" value="ECO:0007669"/>
    <property type="project" value="UniProtKB-KW"/>
</dbReference>
<protein>
    <submittedName>
        <fullName evidence="3">Endonuclease/exonuclease/phosphatase family protein</fullName>
    </submittedName>
</protein>
<evidence type="ECO:0000259" key="2">
    <source>
        <dbReference type="Pfam" id="PF03372"/>
    </source>
</evidence>
<dbReference type="Pfam" id="PF03372">
    <property type="entry name" value="Exo_endo_phos"/>
    <property type="match status" value="1"/>
</dbReference>
<name>A0A846W044_9NOCA</name>
<organism evidence="3 4">
    <name type="scientific">Nocardia coubleae</name>
    <dbReference type="NCBI Taxonomy" id="356147"/>
    <lineage>
        <taxon>Bacteria</taxon>
        <taxon>Bacillati</taxon>
        <taxon>Actinomycetota</taxon>
        <taxon>Actinomycetes</taxon>
        <taxon>Mycobacteriales</taxon>
        <taxon>Nocardiaceae</taxon>
        <taxon>Nocardia</taxon>
    </lineage>
</organism>
<feature type="transmembrane region" description="Helical" evidence="1">
    <location>
        <begin position="65"/>
        <end position="88"/>
    </location>
</feature>
<dbReference type="GO" id="GO:0004527">
    <property type="term" value="F:exonuclease activity"/>
    <property type="evidence" value="ECO:0007669"/>
    <property type="project" value="UniProtKB-KW"/>
</dbReference>
<dbReference type="Gene3D" id="3.60.10.10">
    <property type="entry name" value="Endonuclease/exonuclease/phosphatase"/>
    <property type="match status" value="1"/>
</dbReference>
<proteinExistence type="predicted"/>
<feature type="transmembrane region" description="Helical" evidence="1">
    <location>
        <begin position="38"/>
        <end position="59"/>
    </location>
</feature>
<keyword evidence="3" id="KW-0378">Hydrolase</keyword>
<keyword evidence="3" id="KW-0255">Endonuclease</keyword>
<dbReference type="EMBL" id="JAAXOM010000001">
    <property type="protein sequence ID" value="NKX86154.1"/>
    <property type="molecule type" value="Genomic_DNA"/>
</dbReference>
<gene>
    <name evidence="3" type="ORF">HGA10_02360</name>
</gene>
<keyword evidence="3" id="KW-0269">Exonuclease</keyword>
<comment type="caution">
    <text evidence="3">The sequence shown here is derived from an EMBL/GenBank/DDBJ whole genome shotgun (WGS) entry which is preliminary data.</text>
</comment>
<evidence type="ECO:0000256" key="1">
    <source>
        <dbReference type="SAM" id="Phobius"/>
    </source>
</evidence>
<sequence length="318" mass="33183">MVSARIVRIGVGVVAGVATLAGIAGVALHFWRWDVEPLVLAASAAPYLMCGAVVGAAGFAGIKQWVAVGVAGIVVAAGLATQAPLYFADGGGEGPAIMAMQANLLFDGADPVVLVNEVRARDIAVLTVNELTRPAVDDLGRAGLDALLPYRYLAPGQTASGTGIWSRYPLSDTVEYDGYVLNQISAIATVPEVGPVTVYAFHPVPPIYDTRVWADELSRLRQVLDGAPADRPVLVGGDFNATHDHARFRAIASGRYADAAAQAGAGHLVTYPTDKSIPPLVGIDHFLLADAHATNVETVDLPGADHRALVARIVFPAR</sequence>
<dbReference type="SUPFAM" id="SSF56219">
    <property type="entry name" value="DNase I-like"/>
    <property type="match status" value="1"/>
</dbReference>
<dbReference type="InterPro" id="IPR036691">
    <property type="entry name" value="Endo/exonu/phosph_ase_sf"/>
</dbReference>
<keyword evidence="3" id="KW-0540">Nuclease</keyword>
<feature type="domain" description="Endonuclease/exonuclease/phosphatase" evidence="2">
    <location>
        <begin position="100"/>
        <end position="306"/>
    </location>
</feature>
<keyword evidence="4" id="KW-1185">Reference proteome</keyword>
<dbReference type="Proteomes" id="UP000572007">
    <property type="component" value="Unassembled WGS sequence"/>
</dbReference>
<dbReference type="InterPro" id="IPR005135">
    <property type="entry name" value="Endo/exonuclease/phosphatase"/>
</dbReference>
<accession>A0A846W044</accession>
<keyword evidence="1" id="KW-0812">Transmembrane</keyword>